<evidence type="ECO:0000256" key="1">
    <source>
        <dbReference type="ARBA" id="ARBA00010541"/>
    </source>
</evidence>
<dbReference type="PRINTS" id="PR00834">
    <property type="entry name" value="PROTEASES2C"/>
</dbReference>
<reference evidence="8" key="2">
    <citation type="submission" date="2020-09" db="EMBL/GenBank/DDBJ databases">
        <authorList>
            <person name="Sun Q."/>
            <person name="Zhou Y."/>
        </authorList>
    </citation>
    <scope>NUCLEOTIDE SEQUENCE</scope>
    <source>
        <strain evidence="8">CGMCC 1.15454</strain>
    </source>
</reference>
<dbReference type="InterPro" id="IPR009003">
    <property type="entry name" value="Peptidase_S1_PA"/>
</dbReference>
<keyword evidence="6" id="KW-1133">Transmembrane helix</keyword>
<dbReference type="PROSITE" id="PS50106">
    <property type="entry name" value="PDZ"/>
    <property type="match status" value="1"/>
</dbReference>
<dbReference type="SUPFAM" id="SSF50494">
    <property type="entry name" value="Trypsin-like serine proteases"/>
    <property type="match status" value="1"/>
</dbReference>
<dbReference type="Proteomes" id="UP000621492">
    <property type="component" value="Unassembled WGS sequence"/>
</dbReference>
<keyword evidence="2" id="KW-0645">Protease</keyword>
<evidence type="ECO:0000256" key="4">
    <source>
        <dbReference type="ARBA" id="ARBA00022825"/>
    </source>
</evidence>
<feature type="region of interest" description="Disordered" evidence="5">
    <location>
        <begin position="1"/>
        <end position="61"/>
    </location>
</feature>
<dbReference type="GO" id="GO:0006508">
    <property type="term" value="P:proteolysis"/>
    <property type="evidence" value="ECO:0007669"/>
    <property type="project" value="UniProtKB-KW"/>
</dbReference>
<reference evidence="8" key="1">
    <citation type="journal article" date="2014" name="Int. J. Syst. Evol. Microbiol.">
        <title>Complete genome sequence of Corynebacterium casei LMG S-19264T (=DSM 44701T), isolated from a smear-ripened cheese.</title>
        <authorList>
            <consortium name="US DOE Joint Genome Institute (JGI-PGF)"/>
            <person name="Walter F."/>
            <person name="Albersmeier A."/>
            <person name="Kalinowski J."/>
            <person name="Ruckert C."/>
        </authorList>
    </citation>
    <scope>NUCLEOTIDE SEQUENCE</scope>
    <source>
        <strain evidence="8">CGMCC 1.15454</strain>
    </source>
</reference>
<feature type="compositionally biased region" description="Polar residues" evidence="5">
    <location>
        <begin position="12"/>
        <end position="29"/>
    </location>
</feature>
<sequence>MEYNDEHHYQRHNQQPANGMENSNQSETEQGPFHHDQAGKGPGLTKPPKQGSSKKQKSPSHPLLSGIIGGVISAVIVAALFLTNIIPMNSTGNTDNSGSAGADNQPAEPAISNTIASDDADVAADMNEVSKTVVGVVNKQQQSVWAPSQEVGSGSGIIYKKENGKAYVVTNNHVVNGAKEVDVVLNNEDHIKAKVLGTDELTDLAVLQIDGSKIDTVAKLGSSKDLEIGETVIAIGNPLGMEFSGSITKGIISGLQRNVKVDTNGDKQPDWVTEVIQTDAAINPGNSGGALVNADGEVIGINSMKVAQEAVEGIGFAIPIDSASSIMKQLETDGEIARPFIGISTASLEQVPPQYQQNIQLPEKVDHGMVIANVEAGSPADKAGLQQFDVITKINDEEIASILDLRKYMYSETKIGETIQLEIYRNGKPQTVKLTLTEREEQSNSGSDLPK</sequence>
<keyword evidence="3" id="KW-0378">Hydrolase</keyword>
<protein>
    <recommendedName>
        <fullName evidence="7">PDZ domain-containing protein</fullName>
    </recommendedName>
</protein>
<dbReference type="EMBL" id="BMJD01000068">
    <property type="protein sequence ID" value="GGB61783.1"/>
    <property type="molecule type" value="Genomic_DNA"/>
</dbReference>
<dbReference type="PANTHER" id="PTHR43343">
    <property type="entry name" value="PEPTIDASE S12"/>
    <property type="match status" value="1"/>
</dbReference>
<dbReference type="RefSeq" id="WP_286171337.1">
    <property type="nucleotide sequence ID" value="NZ_BMJD01000068.1"/>
</dbReference>
<proteinExistence type="inferred from homology"/>
<keyword evidence="6" id="KW-0812">Transmembrane</keyword>
<dbReference type="InterPro" id="IPR051201">
    <property type="entry name" value="Chloro_Bact_Ser_Proteases"/>
</dbReference>
<evidence type="ECO:0000259" key="7">
    <source>
        <dbReference type="PROSITE" id="PS50106"/>
    </source>
</evidence>
<keyword evidence="9" id="KW-1185">Reference proteome</keyword>
<keyword evidence="4" id="KW-0720">Serine protease</keyword>
<feature type="domain" description="PDZ" evidence="7">
    <location>
        <begin position="325"/>
        <end position="427"/>
    </location>
</feature>
<dbReference type="Gene3D" id="2.30.42.10">
    <property type="match status" value="1"/>
</dbReference>
<comment type="caution">
    <text evidence="8">The sequence shown here is derived from an EMBL/GenBank/DDBJ whole genome shotgun (WGS) entry which is preliminary data.</text>
</comment>
<dbReference type="Pfam" id="PF13180">
    <property type="entry name" value="PDZ_2"/>
    <property type="match status" value="1"/>
</dbReference>
<evidence type="ECO:0000256" key="3">
    <source>
        <dbReference type="ARBA" id="ARBA00022801"/>
    </source>
</evidence>
<dbReference type="GO" id="GO:0004252">
    <property type="term" value="F:serine-type endopeptidase activity"/>
    <property type="evidence" value="ECO:0007669"/>
    <property type="project" value="InterPro"/>
</dbReference>
<dbReference type="SUPFAM" id="SSF50156">
    <property type="entry name" value="PDZ domain-like"/>
    <property type="match status" value="1"/>
</dbReference>
<dbReference type="AlphaFoldDB" id="A0A9W5X7I2"/>
<dbReference type="Gene3D" id="2.40.10.120">
    <property type="match status" value="1"/>
</dbReference>
<dbReference type="FunFam" id="2.40.10.10:FF:000001">
    <property type="entry name" value="Periplasmic serine protease DegS"/>
    <property type="match status" value="1"/>
</dbReference>
<dbReference type="InterPro" id="IPR001940">
    <property type="entry name" value="Peptidase_S1C"/>
</dbReference>
<dbReference type="CDD" id="cd06781">
    <property type="entry name" value="cpPDZ_BsHtra-like"/>
    <property type="match status" value="1"/>
</dbReference>
<evidence type="ECO:0000313" key="9">
    <source>
        <dbReference type="Proteomes" id="UP000621492"/>
    </source>
</evidence>
<dbReference type="InterPro" id="IPR036034">
    <property type="entry name" value="PDZ_sf"/>
</dbReference>
<gene>
    <name evidence="8" type="ORF">GCM10011409_43800</name>
</gene>
<comment type="similarity">
    <text evidence="1">Belongs to the peptidase S1C family.</text>
</comment>
<evidence type="ECO:0000256" key="5">
    <source>
        <dbReference type="SAM" id="MobiDB-lite"/>
    </source>
</evidence>
<evidence type="ECO:0000256" key="6">
    <source>
        <dbReference type="SAM" id="Phobius"/>
    </source>
</evidence>
<dbReference type="InterPro" id="IPR001478">
    <property type="entry name" value="PDZ"/>
</dbReference>
<evidence type="ECO:0000256" key="2">
    <source>
        <dbReference type="ARBA" id="ARBA00022670"/>
    </source>
</evidence>
<keyword evidence="6" id="KW-0472">Membrane</keyword>
<name>A0A9W5X7I2_9BACI</name>
<dbReference type="Pfam" id="PF13365">
    <property type="entry name" value="Trypsin_2"/>
    <property type="match status" value="1"/>
</dbReference>
<accession>A0A9W5X7I2</accession>
<dbReference type="PANTHER" id="PTHR43343:SF3">
    <property type="entry name" value="PROTEASE DO-LIKE 8, CHLOROPLASTIC"/>
    <property type="match status" value="1"/>
</dbReference>
<dbReference type="SMART" id="SM00228">
    <property type="entry name" value="PDZ"/>
    <property type="match status" value="1"/>
</dbReference>
<evidence type="ECO:0000313" key="8">
    <source>
        <dbReference type="EMBL" id="GGB61783.1"/>
    </source>
</evidence>
<feature type="transmembrane region" description="Helical" evidence="6">
    <location>
        <begin position="63"/>
        <end position="86"/>
    </location>
</feature>
<organism evidence="8 9">
    <name type="scientific">Lentibacillus populi</name>
    <dbReference type="NCBI Taxonomy" id="1827502"/>
    <lineage>
        <taxon>Bacteria</taxon>
        <taxon>Bacillati</taxon>
        <taxon>Bacillota</taxon>
        <taxon>Bacilli</taxon>
        <taxon>Bacillales</taxon>
        <taxon>Bacillaceae</taxon>
        <taxon>Lentibacillus</taxon>
    </lineage>
</organism>